<evidence type="ECO:0000313" key="9">
    <source>
        <dbReference type="Proteomes" id="UP000622687"/>
    </source>
</evidence>
<dbReference type="GO" id="GO:0006261">
    <property type="term" value="P:DNA-templated DNA replication"/>
    <property type="evidence" value="ECO:0007669"/>
    <property type="project" value="UniProtKB-UniRule"/>
</dbReference>
<feature type="domain" description="UmuC" evidence="7">
    <location>
        <begin position="8"/>
        <end position="196"/>
    </location>
</feature>
<dbReference type="AlphaFoldDB" id="A0A934HXK0"/>
<keyword evidence="6" id="KW-0235">DNA replication</keyword>
<dbReference type="PANTHER" id="PTHR11076">
    <property type="entry name" value="DNA REPAIR POLYMERASE UMUC / TRANSFERASE FAMILY MEMBER"/>
    <property type="match status" value="1"/>
</dbReference>
<dbReference type="GO" id="GO:0042276">
    <property type="term" value="P:error-prone translesion synthesis"/>
    <property type="evidence" value="ECO:0007669"/>
    <property type="project" value="TreeGrafter"/>
</dbReference>
<dbReference type="HAMAP" id="MF_01113">
    <property type="entry name" value="DNApol_IV"/>
    <property type="match status" value="1"/>
</dbReference>
<protein>
    <recommendedName>
        <fullName evidence="6">DNA polymerase IV</fullName>
        <shortName evidence="6">Pol IV</shortName>
        <ecNumber evidence="6">2.7.7.7</ecNumber>
    </recommendedName>
</protein>
<dbReference type="Gene3D" id="1.10.150.20">
    <property type="entry name" value="5' to 3' exonuclease, C-terminal subdomain"/>
    <property type="match status" value="1"/>
</dbReference>
<dbReference type="Pfam" id="PF11799">
    <property type="entry name" value="IMS_C"/>
    <property type="match status" value="1"/>
</dbReference>
<dbReference type="InterPro" id="IPR001126">
    <property type="entry name" value="UmuC"/>
</dbReference>
<evidence type="ECO:0000256" key="5">
    <source>
        <dbReference type="ARBA" id="ARBA00022932"/>
    </source>
</evidence>
<dbReference type="InterPro" id="IPR043502">
    <property type="entry name" value="DNA/RNA_pol_sf"/>
</dbReference>
<dbReference type="Pfam" id="PF00817">
    <property type="entry name" value="IMS"/>
    <property type="match status" value="1"/>
</dbReference>
<keyword evidence="6" id="KW-0479">Metal-binding</keyword>
<keyword evidence="6" id="KW-0963">Cytoplasm</keyword>
<keyword evidence="9" id="KW-1185">Reference proteome</keyword>
<sequence length="419" mass="47719">MNDSKRIIFHIDVNSAFLSWEAAYRLQQGEKIDLREISSVVGGNEESRHGIVLAKSIPAKKFNIKTGEPLFTARQKCPELVVVPPRHNLYLHCSDSLVEILKDYTPIVQRYSIDECFLDFTNMEHIYSDIIKLANDIRERVKRELGFTVNIGISNNKLLAKMASDFKKPDKVHTLFPEEIKSKMWPLPVEDLFFVGRATLPKLNKLNIFTIGDLANYDLNIMKSIFKSHGVMIWNYANGIDNSEVRKSNKVEVKSIGNSTTLPFDVKDKETAHKILLSLAETVGMRLRKSQNCCKLVAIYLRDADFISYSHQIKLYCPTDSTKIVSRICFQLFDECWKYRPLRSLGVSVGELCSNDFCQSSIFDDPNLEKNRSIDKAMDSIRLKYGNNSVIRGTFLHSGIHPTTGGTESEDYPIMSSIL</sequence>
<comment type="catalytic activity">
    <reaction evidence="6">
        <text>DNA(n) + a 2'-deoxyribonucleoside 5'-triphosphate = DNA(n+1) + diphosphate</text>
        <dbReference type="Rhea" id="RHEA:22508"/>
        <dbReference type="Rhea" id="RHEA-COMP:17339"/>
        <dbReference type="Rhea" id="RHEA-COMP:17340"/>
        <dbReference type="ChEBI" id="CHEBI:33019"/>
        <dbReference type="ChEBI" id="CHEBI:61560"/>
        <dbReference type="ChEBI" id="CHEBI:173112"/>
        <dbReference type="EC" id="2.7.7.7"/>
    </reaction>
</comment>
<keyword evidence="3 6" id="KW-0548">Nucleotidyltransferase</keyword>
<gene>
    <name evidence="6" type="primary">dinB</name>
    <name evidence="8" type="ORF">I6U51_21040</name>
</gene>
<comment type="subunit">
    <text evidence="6">Monomer.</text>
</comment>
<evidence type="ECO:0000259" key="7">
    <source>
        <dbReference type="PROSITE" id="PS50173"/>
    </source>
</evidence>
<keyword evidence="6" id="KW-0234">DNA repair</keyword>
<dbReference type="PANTHER" id="PTHR11076:SF35">
    <property type="entry name" value="DNA REPAIR PROTEIN HOMOLOG YOBH"/>
    <property type="match status" value="1"/>
</dbReference>
<feature type="active site" evidence="6">
    <location>
        <position position="115"/>
    </location>
</feature>
<comment type="caution">
    <text evidence="8">The sequence shown here is derived from an EMBL/GenBank/DDBJ whole genome shotgun (WGS) entry which is preliminary data.</text>
</comment>
<evidence type="ECO:0000256" key="4">
    <source>
        <dbReference type="ARBA" id="ARBA00022763"/>
    </source>
</evidence>
<dbReference type="EMBL" id="JAEEGB010000038">
    <property type="protein sequence ID" value="MBI6875163.1"/>
    <property type="molecule type" value="Genomic_DNA"/>
</dbReference>
<dbReference type="GO" id="GO:0003684">
    <property type="term" value="F:damaged DNA binding"/>
    <property type="evidence" value="ECO:0007669"/>
    <property type="project" value="InterPro"/>
</dbReference>
<dbReference type="InterPro" id="IPR017961">
    <property type="entry name" value="DNA_pol_Y-fam_little_finger"/>
</dbReference>
<evidence type="ECO:0000256" key="2">
    <source>
        <dbReference type="ARBA" id="ARBA00022457"/>
    </source>
</evidence>
<feature type="site" description="Substrate discrimination" evidence="6">
    <location>
        <position position="17"/>
    </location>
</feature>
<dbReference type="CDD" id="cd03586">
    <property type="entry name" value="PolY_Pol_IV_kappa"/>
    <property type="match status" value="1"/>
</dbReference>
<proteinExistence type="inferred from homology"/>
<comment type="similarity">
    <text evidence="1 6">Belongs to the DNA polymerase type-Y family.</text>
</comment>
<dbReference type="Proteomes" id="UP000622687">
    <property type="component" value="Unassembled WGS sequence"/>
</dbReference>
<keyword evidence="6" id="KW-0808">Transferase</keyword>
<comment type="cofactor">
    <cofactor evidence="6">
        <name>Mg(2+)</name>
        <dbReference type="ChEBI" id="CHEBI:18420"/>
    </cofactor>
    <text evidence="6">Binds 2 magnesium ions per subunit.</text>
</comment>
<dbReference type="InterPro" id="IPR022880">
    <property type="entry name" value="DNApol_IV"/>
</dbReference>
<dbReference type="Gene3D" id="3.40.1170.60">
    <property type="match status" value="1"/>
</dbReference>
<name>A0A934HXK0_9CLOT</name>
<dbReference type="SUPFAM" id="SSF100879">
    <property type="entry name" value="Lesion bypass DNA polymerase (Y-family), little finger domain"/>
    <property type="match status" value="1"/>
</dbReference>
<dbReference type="InterPro" id="IPR024728">
    <property type="entry name" value="PolY_HhH_motif"/>
</dbReference>
<dbReference type="GO" id="GO:0009432">
    <property type="term" value="P:SOS response"/>
    <property type="evidence" value="ECO:0007669"/>
    <property type="project" value="TreeGrafter"/>
</dbReference>
<dbReference type="InterPro" id="IPR043128">
    <property type="entry name" value="Rev_trsase/Diguanyl_cyclase"/>
</dbReference>
<keyword evidence="6" id="KW-0238">DNA-binding</keyword>
<reference evidence="8" key="1">
    <citation type="submission" date="2020-12" db="EMBL/GenBank/DDBJ databases">
        <title>Clostridium thailandense sp. nov., a novel acetogenic bacterium isolated from peat land soil in Thailand.</title>
        <authorList>
            <person name="Chaikitkaew S."/>
            <person name="Birkeland N.K."/>
        </authorList>
    </citation>
    <scope>NUCLEOTIDE SEQUENCE</scope>
    <source>
        <strain evidence="8">DSM 17425</strain>
    </source>
</reference>
<evidence type="ECO:0000256" key="1">
    <source>
        <dbReference type="ARBA" id="ARBA00010945"/>
    </source>
</evidence>
<dbReference type="GO" id="GO:0006281">
    <property type="term" value="P:DNA repair"/>
    <property type="evidence" value="ECO:0007669"/>
    <property type="project" value="UniProtKB-UniRule"/>
</dbReference>
<dbReference type="InterPro" id="IPR036775">
    <property type="entry name" value="DNA_pol_Y-fam_lit_finger_sf"/>
</dbReference>
<evidence type="ECO:0000256" key="6">
    <source>
        <dbReference type="HAMAP-Rule" id="MF_01113"/>
    </source>
</evidence>
<keyword evidence="5 6" id="KW-0239">DNA-directed DNA polymerase</keyword>
<comment type="function">
    <text evidence="6">Poorly processive, error-prone DNA polymerase involved in untargeted mutagenesis. Copies undamaged DNA at stalled replication forks, which arise in vivo from mismatched or misaligned primer ends. These misaligned primers can be extended by PolIV. Exhibits no 3'-5' exonuclease (proofreading) activity. May be involved in translesional synthesis, in conjunction with the beta clamp from PolIII.</text>
</comment>
<dbReference type="Gene3D" id="3.30.1490.100">
    <property type="entry name" value="DNA polymerase, Y-family, little finger domain"/>
    <property type="match status" value="1"/>
</dbReference>
<dbReference type="InterPro" id="IPR050116">
    <property type="entry name" value="DNA_polymerase-Y"/>
</dbReference>
<keyword evidence="2 6" id="KW-0515">Mutator protein</keyword>
<accession>A0A934HXK0</accession>
<dbReference type="GO" id="GO:0003887">
    <property type="term" value="F:DNA-directed DNA polymerase activity"/>
    <property type="evidence" value="ECO:0007669"/>
    <property type="project" value="UniProtKB-UniRule"/>
</dbReference>
<organism evidence="8 9">
    <name type="scientific">Clostridium aciditolerans</name>
    <dbReference type="NCBI Taxonomy" id="339861"/>
    <lineage>
        <taxon>Bacteria</taxon>
        <taxon>Bacillati</taxon>
        <taxon>Bacillota</taxon>
        <taxon>Clostridia</taxon>
        <taxon>Eubacteriales</taxon>
        <taxon>Clostridiaceae</taxon>
        <taxon>Clostridium</taxon>
    </lineage>
</organism>
<evidence type="ECO:0000256" key="3">
    <source>
        <dbReference type="ARBA" id="ARBA00022695"/>
    </source>
</evidence>
<dbReference type="RefSeq" id="WP_211144517.1">
    <property type="nucleotide sequence ID" value="NZ_JAEEGB010000038.1"/>
</dbReference>
<keyword evidence="6" id="KW-0460">Magnesium</keyword>
<dbReference type="GO" id="GO:0005829">
    <property type="term" value="C:cytosol"/>
    <property type="evidence" value="ECO:0007669"/>
    <property type="project" value="TreeGrafter"/>
</dbReference>
<keyword evidence="4 6" id="KW-0227">DNA damage</keyword>
<dbReference type="Pfam" id="PF11798">
    <property type="entry name" value="IMS_HHH"/>
    <property type="match status" value="1"/>
</dbReference>
<evidence type="ECO:0000313" key="8">
    <source>
        <dbReference type="EMBL" id="MBI6875163.1"/>
    </source>
</evidence>
<feature type="binding site" evidence="6">
    <location>
        <position position="12"/>
    </location>
    <ligand>
        <name>Mg(2+)</name>
        <dbReference type="ChEBI" id="CHEBI:18420"/>
    </ligand>
</feature>
<comment type="subcellular location">
    <subcellularLocation>
        <location evidence="6">Cytoplasm</location>
    </subcellularLocation>
</comment>
<feature type="binding site" evidence="6">
    <location>
        <position position="114"/>
    </location>
    <ligand>
        <name>Mg(2+)</name>
        <dbReference type="ChEBI" id="CHEBI:18420"/>
    </ligand>
</feature>
<dbReference type="GO" id="GO:0000287">
    <property type="term" value="F:magnesium ion binding"/>
    <property type="evidence" value="ECO:0007669"/>
    <property type="project" value="UniProtKB-UniRule"/>
</dbReference>
<dbReference type="PROSITE" id="PS50173">
    <property type="entry name" value="UMUC"/>
    <property type="match status" value="1"/>
</dbReference>
<dbReference type="Gene3D" id="3.30.70.270">
    <property type="match status" value="1"/>
</dbReference>
<dbReference type="EC" id="2.7.7.7" evidence="6"/>
<dbReference type="SUPFAM" id="SSF56672">
    <property type="entry name" value="DNA/RNA polymerases"/>
    <property type="match status" value="1"/>
</dbReference>